<dbReference type="PATRIC" id="fig|1423750.3.peg.1949"/>
<evidence type="ECO:0000256" key="2">
    <source>
        <dbReference type="ARBA" id="ARBA00001946"/>
    </source>
</evidence>
<evidence type="ECO:0000256" key="3">
    <source>
        <dbReference type="ARBA" id="ARBA00022741"/>
    </source>
</evidence>
<dbReference type="InterPro" id="IPR054350">
    <property type="entry name" value="PurT/PurK_preATP-grasp"/>
</dbReference>
<dbReference type="InterPro" id="IPR016185">
    <property type="entry name" value="PreATP-grasp_dom_sf"/>
</dbReference>
<dbReference type="Pfam" id="PF22660">
    <property type="entry name" value="RS_preATP-grasp-like"/>
    <property type="match status" value="1"/>
</dbReference>
<comment type="caution">
    <text evidence="10">The sequence shown here is derived from an EMBL/GenBank/DDBJ whole genome shotgun (WGS) entry which is preliminary data.</text>
</comment>
<dbReference type="InterPro" id="IPR003135">
    <property type="entry name" value="ATP-grasp_carboxylate-amine"/>
</dbReference>
<dbReference type="EMBL" id="AZGB01000025">
    <property type="protein sequence ID" value="KRM04876.1"/>
    <property type="molecule type" value="Genomic_DNA"/>
</dbReference>
<dbReference type="OrthoDB" id="9804625at2"/>
<dbReference type="InterPro" id="IPR011761">
    <property type="entry name" value="ATP-grasp"/>
</dbReference>
<evidence type="ECO:0000256" key="4">
    <source>
        <dbReference type="ARBA" id="ARBA00022755"/>
    </source>
</evidence>
<dbReference type="RefSeq" id="WP_057872419.1">
    <property type="nucleotide sequence ID" value="NZ_AZGB01000025.1"/>
</dbReference>
<evidence type="ECO:0000313" key="10">
    <source>
        <dbReference type="EMBL" id="KRM04876.1"/>
    </source>
</evidence>
<evidence type="ECO:0000256" key="6">
    <source>
        <dbReference type="ARBA" id="ARBA00023211"/>
    </source>
</evidence>
<dbReference type="PANTHER" id="PTHR11609">
    <property type="entry name" value="PURINE BIOSYNTHESIS PROTEIN 6/7, PUR6/7"/>
    <property type="match status" value="1"/>
</dbReference>
<dbReference type="STRING" id="1423750.FC89_GL001907"/>
<keyword evidence="6" id="KW-0464">Manganese</keyword>
<keyword evidence="3 8" id="KW-0547">Nucleotide-binding</keyword>
<dbReference type="Gene3D" id="3.30.470.20">
    <property type="entry name" value="ATP-grasp fold, B domain"/>
    <property type="match status" value="1"/>
</dbReference>
<evidence type="ECO:0000256" key="1">
    <source>
        <dbReference type="ARBA" id="ARBA00001936"/>
    </source>
</evidence>
<dbReference type="SUPFAM" id="SSF52440">
    <property type="entry name" value="PreATP-grasp domain"/>
    <property type="match status" value="1"/>
</dbReference>
<comment type="cofactor">
    <cofactor evidence="1">
        <name>Mn(2+)</name>
        <dbReference type="ChEBI" id="CHEBI:29035"/>
    </cofactor>
</comment>
<dbReference type="Pfam" id="PF02222">
    <property type="entry name" value="ATP-grasp"/>
    <property type="match status" value="1"/>
</dbReference>
<name>A0A0R1VTQ4_9LACO</name>
<proteinExistence type="predicted"/>
<gene>
    <name evidence="10" type="ORF">FC89_GL001907</name>
</gene>
<dbReference type="AlphaFoldDB" id="A0A0R1VTQ4"/>
<sequence>MTNEILFPGDTLGIIGESPNGIMLAETAKKMGFKVIAYSSNEGSPTVQEADLGIIGSYQDRGKLQDFAERCAVVTYVSDQIPAEIIGFLQRFTRVPQGKDALEIAQDRLLERAFLEQLNINIAPYATIVSLDDVYQAVSSIGYPCIIKPIQKEFGHRYQQLIAKQSDIARCADFIDRGTFVLEAWIPFKYEISALVVKDDQGNLQPFPLVENHYRQRRLFETSVGGEFDSAVKAEINKLANEIAKNLHYVGALEIAFFITESGAIYVKKIVPTLHPTGYVFDRGANVSMFEQHIKALAKMPLEPADLLQPTIMVKLQTADLEALRTQWVLKTNWHYRFYRYPKMAQQQTVGYLLVSGNNLLELQQQIDATGIWQDSGATKNN</sequence>
<dbReference type="GeneID" id="98319696"/>
<evidence type="ECO:0000256" key="7">
    <source>
        <dbReference type="ARBA" id="ARBA00025704"/>
    </source>
</evidence>
<feature type="domain" description="ATP-grasp" evidence="9">
    <location>
        <begin position="112"/>
        <end position="298"/>
    </location>
</feature>
<dbReference type="InterPro" id="IPR013815">
    <property type="entry name" value="ATP_grasp_subdomain_1"/>
</dbReference>
<keyword evidence="4" id="KW-0658">Purine biosynthesis</keyword>
<accession>A0A0R1VTQ4</accession>
<dbReference type="PANTHER" id="PTHR11609:SF5">
    <property type="entry name" value="PHOSPHORIBOSYLAMINOIMIDAZOLE CARBOXYLASE"/>
    <property type="match status" value="1"/>
</dbReference>
<comment type="pathway">
    <text evidence="7">Purine metabolism.</text>
</comment>
<dbReference type="Proteomes" id="UP000051451">
    <property type="component" value="Unassembled WGS sequence"/>
</dbReference>
<dbReference type="GO" id="GO:0046872">
    <property type="term" value="F:metal ion binding"/>
    <property type="evidence" value="ECO:0007669"/>
    <property type="project" value="InterPro"/>
</dbReference>
<protein>
    <submittedName>
        <fullName evidence="10">Phosphoribosylaminoimidazole carboxylase, ATPase subunit</fullName>
    </submittedName>
</protein>
<dbReference type="Gene3D" id="3.30.1490.20">
    <property type="entry name" value="ATP-grasp fold, A domain"/>
    <property type="match status" value="1"/>
</dbReference>
<keyword evidence="11" id="KW-1185">Reference proteome</keyword>
<comment type="cofactor">
    <cofactor evidence="2">
        <name>Mg(2+)</name>
        <dbReference type="ChEBI" id="CHEBI:18420"/>
    </cofactor>
</comment>
<reference evidence="10 11" key="1">
    <citation type="journal article" date="2015" name="Genome Announc.">
        <title>Expanding the biotechnology potential of lactobacilli through comparative genomics of 213 strains and associated genera.</title>
        <authorList>
            <person name="Sun Z."/>
            <person name="Harris H.M."/>
            <person name="McCann A."/>
            <person name="Guo C."/>
            <person name="Argimon S."/>
            <person name="Zhang W."/>
            <person name="Yang X."/>
            <person name="Jeffery I.B."/>
            <person name="Cooney J.C."/>
            <person name="Kagawa T.F."/>
            <person name="Liu W."/>
            <person name="Song Y."/>
            <person name="Salvetti E."/>
            <person name="Wrobel A."/>
            <person name="Rasinkangas P."/>
            <person name="Parkhill J."/>
            <person name="Rea M.C."/>
            <person name="O'Sullivan O."/>
            <person name="Ritari J."/>
            <person name="Douillard F.P."/>
            <person name="Paul Ross R."/>
            <person name="Yang R."/>
            <person name="Briner A.E."/>
            <person name="Felis G.E."/>
            <person name="de Vos W.M."/>
            <person name="Barrangou R."/>
            <person name="Klaenhammer T.R."/>
            <person name="Caufield P.W."/>
            <person name="Cui Y."/>
            <person name="Zhang H."/>
            <person name="O'Toole P.W."/>
        </authorList>
    </citation>
    <scope>NUCLEOTIDE SEQUENCE [LARGE SCALE GENOMIC DNA]</scope>
    <source>
        <strain evidence="10 11">DSM 18630</strain>
    </source>
</reference>
<dbReference type="GO" id="GO:0006164">
    <property type="term" value="P:purine nucleotide biosynthetic process"/>
    <property type="evidence" value="ECO:0007669"/>
    <property type="project" value="UniProtKB-KW"/>
</dbReference>
<evidence type="ECO:0000259" key="9">
    <source>
        <dbReference type="PROSITE" id="PS50975"/>
    </source>
</evidence>
<evidence type="ECO:0000256" key="8">
    <source>
        <dbReference type="PROSITE-ProRule" id="PRU00409"/>
    </source>
</evidence>
<evidence type="ECO:0000313" key="11">
    <source>
        <dbReference type="Proteomes" id="UP000051451"/>
    </source>
</evidence>
<evidence type="ECO:0000256" key="5">
    <source>
        <dbReference type="ARBA" id="ARBA00022840"/>
    </source>
</evidence>
<dbReference type="PROSITE" id="PS50975">
    <property type="entry name" value="ATP_GRASP"/>
    <property type="match status" value="1"/>
</dbReference>
<dbReference type="GO" id="GO:0005524">
    <property type="term" value="F:ATP binding"/>
    <property type="evidence" value="ECO:0007669"/>
    <property type="project" value="UniProtKB-UniRule"/>
</dbReference>
<keyword evidence="5 8" id="KW-0067">ATP-binding</keyword>
<dbReference type="SUPFAM" id="SSF56059">
    <property type="entry name" value="Glutathione synthetase ATP-binding domain-like"/>
    <property type="match status" value="1"/>
</dbReference>
<organism evidence="10 11">
    <name type="scientific">Liquorilactobacillus ghanensis DSM 18630</name>
    <dbReference type="NCBI Taxonomy" id="1423750"/>
    <lineage>
        <taxon>Bacteria</taxon>
        <taxon>Bacillati</taxon>
        <taxon>Bacillota</taxon>
        <taxon>Bacilli</taxon>
        <taxon>Lactobacillales</taxon>
        <taxon>Lactobacillaceae</taxon>
        <taxon>Liquorilactobacillus</taxon>
    </lineage>
</organism>
<dbReference type="Gene3D" id="3.40.50.20">
    <property type="match status" value="1"/>
</dbReference>
<dbReference type="GO" id="GO:0005829">
    <property type="term" value="C:cytosol"/>
    <property type="evidence" value="ECO:0007669"/>
    <property type="project" value="TreeGrafter"/>
</dbReference>